<sequence length="143" mass="16148">MIPKRQMARELVVMAHLYGCEPGSNGFTPASQQMFSCQNLLLTQDLLRDTEPALAQQVCKLLQQTNQQGSYHQSIDRRQIGFYPLINELGAQSITRIIANLTAMGTLWLEQSPPQRHSARPLKQLLDEWIALGDWLVHTAAVH</sequence>
<evidence type="ECO:0000313" key="1">
    <source>
        <dbReference type="EMBL" id="MFC3153600.1"/>
    </source>
</evidence>
<reference evidence="2" key="1">
    <citation type="journal article" date="2019" name="Int. J. Syst. Evol. Microbiol.">
        <title>The Global Catalogue of Microorganisms (GCM) 10K type strain sequencing project: providing services to taxonomists for standard genome sequencing and annotation.</title>
        <authorList>
            <consortium name="The Broad Institute Genomics Platform"/>
            <consortium name="The Broad Institute Genome Sequencing Center for Infectious Disease"/>
            <person name="Wu L."/>
            <person name="Ma J."/>
        </authorList>
    </citation>
    <scope>NUCLEOTIDE SEQUENCE [LARGE SCALE GENOMIC DNA]</scope>
    <source>
        <strain evidence="2">KCTC 52141</strain>
    </source>
</reference>
<dbReference type="RefSeq" id="WP_382413443.1">
    <property type="nucleotide sequence ID" value="NZ_AP031500.1"/>
</dbReference>
<dbReference type="EMBL" id="JBHRTL010000001">
    <property type="protein sequence ID" value="MFC3153600.1"/>
    <property type="molecule type" value="Genomic_DNA"/>
</dbReference>
<accession>A0ABV7HI97</accession>
<protein>
    <submittedName>
        <fullName evidence="1">Uncharacterized protein</fullName>
    </submittedName>
</protein>
<evidence type="ECO:0000313" key="2">
    <source>
        <dbReference type="Proteomes" id="UP001595548"/>
    </source>
</evidence>
<comment type="caution">
    <text evidence="1">The sequence shown here is derived from an EMBL/GenBank/DDBJ whole genome shotgun (WGS) entry which is preliminary data.</text>
</comment>
<dbReference type="Proteomes" id="UP001595548">
    <property type="component" value="Unassembled WGS sequence"/>
</dbReference>
<proteinExistence type="predicted"/>
<organism evidence="1 2">
    <name type="scientific">Gilvimarinus japonicus</name>
    <dbReference type="NCBI Taxonomy" id="1796469"/>
    <lineage>
        <taxon>Bacteria</taxon>
        <taxon>Pseudomonadati</taxon>
        <taxon>Pseudomonadota</taxon>
        <taxon>Gammaproteobacteria</taxon>
        <taxon>Cellvibrionales</taxon>
        <taxon>Cellvibrionaceae</taxon>
        <taxon>Gilvimarinus</taxon>
    </lineage>
</organism>
<gene>
    <name evidence="1" type="ORF">ACFOEB_00155</name>
</gene>
<name>A0ABV7HI97_9GAMM</name>
<keyword evidence="2" id="KW-1185">Reference proteome</keyword>